<reference evidence="2 3" key="1">
    <citation type="submission" date="2022-05" db="EMBL/GenBank/DDBJ databases">
        <authorList>
            <consortium name="Genoscope - CEA"/>
            <person name="William W."/>
        </authorList>
    </citation>
    <scope>NUCLEOTIDE SEQUENCE [LARGE SCALE GENOMIC DNA]</scope>
</reference>
<name>A0ABN8MXJ1_9CNID</name>
<comment type="caution">
    <text evidence="2">The sequence shown here is derived from an EMBL/GenBank/DDBJ whole genome shotgun (WGS) entry which is preliminary data.</text>
</comment>
<dbReference type="EMBL" id="CALNXK010000003">
    <property type="protein sequence ID" value="CAH3035288.1"/>
    <property type="molecule type" value="Genomic_DNA"/>
</dbReference>
<keyword evidence="1" id="KW-0175">Coiled coil</keyword>
<sequence>MVKIGEGTLTERDKWNRLTHEQVKTLVIEINLQVSQIIKEIQVELEQLTIISPVHEWYNMVFRFERKLKALRDSFPPYSAESYRSLGELRHRNILREFKEFCERRDYQERYLGLKAEVLALEEIVLEQGNVKSKQKEIRKQLTELAKQMDSDHAALEDAKTGIRNITSTIIREKKSMQREISQMKGRRANALQRLTDLRQTLKQKEILLKETTEQRQRVEAALEKEKTENQRLKKILNESLV</sequence>
<dbReference type="Proteomes" id="UP001159405">
    <property type="component" value="Unassembled WGS sequence"/>
</dbReference>
<gene>
    <name evidence="2" type="ORF">PLOB_00025088</name>
</gene>
<organism evidence="2 3">
    <name type="scientific">Porites lobata</name>
    <dbReference type="NCBI Taxonomy" id="104759"/>
    <lineage>
        <taxon>Eukaryota</taxon>
        <taxon>Metazoa</taxon>
        <taxon>Cnidaria</taxon>
        <taxon>Anthozoa</taxon>
        <taxon>Hexacorallia</taxon>
        <taxon>Scleractinia</taxon>
        <taxon>Fungiina</taxon>
        <taxon>Poritidae</taxon>
        <taxon>Porites</taxon>
    </lineage>
</organism>
<evidence type="ECO:0000313" key="3">
    <source>
        <dbReference type="Proteomes" id="UP001159405"/>
    </source>
</evidence>
<proteinExistence type="predicted"/>
<keyword evidence="3" id="KW-1185">Reference proteome</keyword>
<protein>
    <submittedName>
        <fullName evidence="2">Uncharacterized protein</fullName>
    </submittedName>
</protein>
<accession>A0ABN8MXJ1</accession>
<evidence type="ECO:0000256" key="1">
    <source>
        <dbReference type="SAM" id="Coils"/>
    </source>
</evidence>
<evidence type="ECO:0000313" key="2">
    <source>
        <dbReference type="EMBL" id="CAH3035288.1"/>
    </source>
</evidence>
<feature type="coiled-coil region" evidence="1">
    <location>
        <begin position="139"/>
        <end position="239"/>
    </location>
</feature>